<accession>A0A9X7IIG2</accession>
<comment type="caution">
    <text evidence="1">The sequence shown here is derived from an EMBL/GenBank/DDBJ whole genome shotgun (WGS) entry which is preliminary data.</text>
</comment>
<dbReference type="Proteomes" id="UP000237911">
    <property type="component" value="Unassembled WGS sequence"/>
</dbReference>
<protein>
    <submittedName>
        <fullName evidence="1">Uncharacterized protein</fullName>
    </submittedName>
</protein>
<name>A0A9X7IIG2_9MYCO</name>
<keyword evidence="2" id="KW-1185">Reference proteome</keyword>
<reference evidence="1 2" key="1">
    <citation type="submission" date="2018-02" db="EMBL/GenBank/DDBJ databases">
        <title>Draft genome sequence of Mycobacterium virginiense isolated from mud of a swine farm in Japan.</title>
        <authorList>
            <person name="Ohya K."/>
        </authorList>
    </citation>
    <scope>NUCLEOTIDE SEQUENCE [LARGE SCALE GENOMIC DNA]</scope>
    <source>
        <strain evidence="1 2">GF75</strain>
    </source>
</reference>
<proteinExistence type="predicted"/>
<evidence type="ECO:0000313" key="2">
    <source>
        <dbReference type="Proteomes" id="UP000237911"/>
    </source>
</evidence>
<gene>
    <name evidence="1" type="ORF">C5U48_23390</name>
</gene>
<sequence length="101" mass="11221">MSAPPFTLLYTDEAQAIMDELLTRPPDVKTKKVKKALRLLRDIGPSHPGLESHKYHSLTGPNGEEVWESYVENRTPSAGRIWWVYGPGADTLTIATIGPHP</sequence>
<dbReference type="AlphaFoldDB" id="A0A9X7IIG2"/>
<dbReference type="EMBL" id="PUEV01000121">
    <property type="protein sequence ID" value="PQM49851.1"/>
    <property type="molecule type" value="Genomic_DNA"/>
</dbReference>
<evidence type="ECO:0000313" key="1">
    <source>
        <dbReference type="EMBL" id="PQM49851.1"/>
    </source>
</evidence>
<organism evidence="1 2">
    <name type="scientific">Mycolicibacter virginiensis</name>
    <dbReference type="NCBI Taxonomy" id="1795032"/>
    <lineage>
        <taxon>Bacteria</taxon>
        <taxon>Bacillati</taxon>
        <taxon>Actinomycetota</taxon>
        <taxon>Actinomycetes</taxon>
        <taxon>Mycobacteriales</taxon>
        <taxon>Mycobacteriaceae</taxon>
        <taxon>Mycolicibacter</taxon>
    </lineage>
</organism>
<dbReference type="RefSeq" id="WP_105295870.1">
    <property type="nucleotide sequence ID" value="NZ_PUEV01000121.1"/>
</dbReference>